<proteinExistence type="predicted"/>
<gene>
    <name evidence="1" type="ORF">GGI25_002303</name>
</gene>
<protein>
    <submittedName>
        <fullName evidence="1">Uncharacterized protein</fullName>
    </submittedName>
</protein>
<name>A0A9W8GAY3_9FUNG</name>
<dbReference type="OrthoDB" id="5610739at2759"/>
<dbReference type="Proteomes" id="UP001151518">
    <property type="component" value="Unassembled WGS sequence"/>
</dbReference>
<sequence length="214" mass="23692">MKHLVLAPSLKFVRVDLCQSSCSFLYSIASQTVLEELVITIPNGITLEFHNFKITDNVKSIFVKHSDSEMGIINGMEFANDILGLSDVAMSATANYSNHMRSSDIEKVKWNSVDVLKIHTSIKLSSLSMIIQQIPKLSRLEACYLTLDIDVTDTSIASALQHALSRLPAPFSSNIKSLLLGFVADNVPDKVYSQIDSALRSNIESLITLDFVKR</sequence>
<dbReference type="EMBL" id="JANBTW010000020">
    <property type="protein sequence ID" value="KAJ2678509.1"/>
    <property type="molecule type" value="Genomic_DNA"/>
</dbReference>
<accession>A0A9W8GAY3</accession>
<evidence type="ECO:0000313" key="2">
    <source>
        <dbReference type="Proteomes" id="UP001151518"/>
    </source>
</evidence>
<evidence type="ECO:0000313" key="1">
    <source>
        <dbReference type="EMBL" id="KAJ2678509.1"/>
    </source>
</evidence>
<dbReference type="AlphaFoldDB" id="A0A9W8GAY3"/>
<comment type="caution">
    <text evidence="1">The sequence shown here is derived from an EMBL/GenBank/DDBJ whole genome shotgun (WGS) entry which is preliminary data.</text>
</comment>
<organism evidence="1 2">
    <name type="scientific">Coemansia spiralis</name>
    <dbReference type="NCBI Taxonomy" id="417178"/>
    <lineage>
        <taxon>Eukaryota</taxon>
        <taxon>Fungi</taxon>
        <taxon>Fungi incertae sedis</taxon>
        <taxon>Zoopagomycota</taxon>
        <taxon>Kickxellomycotina</taxon>
        <taxon>Kickxellomycetes</taxon>
        <taxon>Kickxellales</taxon>
        <taxon>Kickxellaceae</taxon>
        <taxon>Coemansia</taxon>
    </lineage>
</organism>
<reference evidence="1" key="1">
    <citation type="submission" date="2022-07" db="EMBL/GenBank/DDBJ databases">
        <title>Phylogenomic reconstructions and comparative analyses of Kickxellomycotina fungi.</title>
        <authorList>
            <person name="Reynolds N.K."/>
            <person name="Stajich J.E."/>
            <person name="Barry K."/>
            <person name="Grigoriev I.V."/>
            <person name="Crous P."/>
            <person name="Smith M.E."/>
        </authorList>
    </citation>
    <scope>NUCLEOTIDE SEQUENCE</scope>
    <source>
        <strain evidence="1">NRRL 3115</strain>
    </source>
</reference>